<dbReference type="Pfam" id="PF13409">
    <property type="entry name" value="GST_N_2"/>
    <property type="match status" value="1"/>
</dbReference>
<dbReference type="Gene3D" id="3.40.30.10">
    <property type="entry name" value="Glutaredoxin"/>
    <property type="match status" value="1"/>
</dbReference>
<dbReference type="InterPro" id="IPR036249">
    <property type="entry name" value="Thioredoxin-like_sf"/>
</dbReference>
<dbReference type="Pfam" id="PF13410">
    <property type="entry name" value="GST_C_2"/>
    <property type="match status" value="1"/>
</dbReference>
<name>A0A511SUQ4_MYXFU</name>
<dbReference type="InterPro" id="IPR040079">
    <property type="entry name" value="Glutathione_S-Trfase"/>
</dbReference>
<dbReference type="Proteomes" id="UP000321514">
    <property type="component" value="Unassembled WGS sequence"/>
</dbReference>
<dbReference type="GO" id="GO:0004364">
    <property type="term" value="F:glutathione transferase activity"/>
    <property type="evidence" value="ECO:0007669"/>
    <property type="project" value="TreeGrafter"/>
</dbReference>
<dbReference type="InterPro" id="IPR036282">
    <property type="entry name" value="Glutathione-S-Trfase_C_sf"/>
</dbReference>
<dbReference type="AlphaFoldDB" id="A0A511SUQ4"/>
<accession>A0A511SUQ4</accession>
<evidence type="ECO:0000313" key="2">
    <source>
        <dbReference type="EMBL" id="GEN05651.1"/>
    </source>
</evidence>
<dbReference type="InterPro" id="IPR004045">
    <property type="entry name" value="Glutathione_S-Trfase_N"/>
</dbReference>
<organism evidence="2 5">
    <name type="scientific">Myxococcus fulvus</name>
    <dbReference type="NCBI Taxonomy" id="33"/>
    <lineage>
        <taxon>Bacteria</taxon>
        <taxon>Pseudomonadati</taxon>
        <taxon>Myxococcota</taxon>
        <taxon>Myxococcia</taxon>
        <taxon>Myxococcales</taxon>
        <taxon>Cystobacterineae</taxon>
        <taxon>Myxococcaceae</taxon>
        <taxon>Myxococcus</taxon>
    </lineage>
</organism>
<reference evidence="2 5" key="2">
    <citation type="submission" date="2019-07" db="EMBL/GenBank/DDBJ databases">
        <title>Whole genome shotgun sequence of Myxococcus fulvus NBRC 100333.</title>
        <authorList>
            <person name="Hosoyama A."/>
            <person name="Uohara A."/>
            <person name="Ohji S."/>
            <person name="Ichikawa N."/>
        </authorList>
    </citation>
    <scope>NUCLEOTIDE SEQUENCE [LARGE SCALE GENOMIC DNA]</scope>
    <source>
        <strain evidence="2 5">NBRC 100333</strain>
    </source>
</reference>
<dbReference type="PANTHER" id="PTHR42673:SF4">
    <property type="entry name" value="MALEYLACETOACETATE ISOMERASE"/>
    <property type="match status" value="1"/>
</dbReference>
<dbReference type="SUPFAM" id="SSF52833">
    <property type="entry name" value="Thioredoxin-like"/>
    <property type="match status" value="1"/>
</dbReference>
<dbReference type="SFLD" id="SFLDS00019">
    <property type="entry name" value="Glutathione_Transferase_(cytos"/>
    <property type="match status" value="1"/>
</dbReference>
<dbReference type="GO" id="GO:0006559">
    <property type="term" value="P:L-phenylalanine catabolic process"/>
    <property type="evidence" value="ECO:0007669"/>
    <property type="project" value="TreeGrafter"/>
</dbReference>
<protein>
    <submittedName>
        <fullName evidence="2">Glutathione S-transferase</fullName>
    </submittedName>
</protein>
<keyword evidence="4" id="KW-1185">Reference proteome</keyword>
<dbReference type="GO" id="GO:0016034">
    <property type="term" value="F:maleylacetoacetate isomerase activity"/>
    <property type="evidence" value="ECO:0007669"/>
    <property type="project" value="TreeGrafter"/>
</dbReference>
<dbReference type="PROSITE" id="PS50404">
    <property type="entry name" value="GST_NTER"/>
    <property type="match status" value="1"/>
</dbReference>
<proteinExistence type="predicted"/>
<evidence type="ECO:0000259" key="1">
    <source>
        <dbReference type="PROSITE" id="PS50404"/>
    </source>
</evidence>
<dbReference type="OrthoDB" id="9799538at2"/>
<gene>
    <name evidence="2" type="ORF">MFU01_06880</name>
    <name evidence="3" type="ORF">SAMN05443572_101803</name>
</gene>
<dbReference type="PANTHER" id="PTHR42673">
    <property type="entry name" value="MALEYLACETOACETATE ISOMERASE"/>
    <property type="match status" value="1"/>
</dbReference>
<feature type="domain" description="GST N-terminal" evidence="1">
    <location>
        <begin position="4"/>
        <end position="84"/>
    </location>
</feature>
<sequence length="216" mass="24129">MPQLTLVVASKNYSSWSLRPYLALCHTGQPFQEVVIPLSTPGTQDLILQHSPSGRVPALRHGELVIWDSLAICEYLAETFPEARLWPESREARAVARSVTAEMHSSFSRLREHMGMNLRARKPGQGRAPGVAEDIARIQALWNDCRSRFGQGGPFLFGRFSIADAFYTPVATRFVTYDVTLDPVSAAYRDTLLSQPAFQKWAEAGLHEPPVAKYED</sequence>
<keyword evidence="2" id="KW-0808">Transferase</keyword>
<dbReference type="EMBL" id="FOIB01000001">
    <property type="protein sequence ID" value="SES99973.1"/>
    <property type="molecule type" value="Genomic_DNA"/>
</dbReference>
<dbReference type="Proteomes" id="UP000183760">
    <property type="component" value="Unassembled WGS sequence"/>
</dbReference>
<evidence type="ECO:0000313" key="4">
    <source>
        <dbReference type="Proteomes" id="UP000183760"/>
    </source>
</evidence>
<reference evidence="3 4" key="1">
    <citation type="submission" date="2016-10" db="EMBL/GenBank/DDBJ databases">
        <authorList>
            <person name="Varghese N."/>
            <person name="Submissions S."/>
        </authorList>
    </citation>
    <scope>NUCLEOTIDE SEQUENCE [LARGE SCALE GENOMIC DNA]</scope>
    <source>
        <strain evidence="3 4">DSM 16525</strain>
    </source>
</reference>
<dbReference type="RefSeq" id="WP_046717419.1">
    <property type="nucleotide sequence ID" value="NZ_BJXR01000010.1"/>
</dbReference>
<evidence type="ECO:0000313" key="5">
    <source>
        <dbReference type="Proteomes" id="UP000321514"/>
    </source>
</evidence>
<dbReference type="CDD" id="cd03194">
    <property type="entry name" value="GST_C_3"/>
    <property type="match status" value="1"/>
</dbReference>
<dbReference type="CDD" id="cd03043">
    <property type="entry name" value="GST_N_1"/>
    <property type="match status" value="1"/>
</dbReference>
<dbReference type="EMBL" id="BJXR01000010">
    <property type="protein sequence ID" value="GEN05651.1"/>
    <property type="molecule type" value="Genomic_DNA"/>
</dbReference>
<dbReference type="SUPFAM" id="SSF47616">
    <property type="entry name" value="GST C-terminal domain-like"/>
    <property type="match status" value="1"/>
</dbReference>
<evidence type="ECO:0000313" key="3">
    <source>
        <dbReference type="EMBL" id="SES99973.1"/>
    </source>
</evidence>
<comment type="caution">
    <text evidence="2">The sequence shown here is derived from an EMBL/GenBank/DDBJ whole genome shotgun (WGS) entry which is preliminary data.</text>
</comment>
<dbReference type="Gene3D" id="1.20.1050.10">
    <property type="match status" value="1"/>
</dbReference>
<dbReference type="GO" id="GO:0006749">
    <property type="term" value="P:glutathione metabolic process"/>
    <property type="evidence" value="ECO:0007669"/>
    <property type="project" value="TreeGrafter"/>
</dbReference>
<dbReference type="STRING" id="1334629.MFUL124B02_04985"/>